<dbReference type="Proteomes" id="UP000308092">
    <property type="component" value="Unassembled WGS sequence"/>
</dbReference>
<proteinExistence type="predicted"/>
<dbReference type="EMBL" id="SOSA01000125">
    <property type="protein sequence ID" value="THC96166.1"/>
    <property type="molecule type" value="Genomic_DNA"/>
</dbReference>
<sequence length="70" mass="8017">MQYLKIFLVAAMALSTSASTPILVPPESHPTNKVYVTFYTEPFYRGQRRDITKLEKCIDFPGDLYANTTR</sequence>
<accession>A0A4S3JKS7</accession>
<organism evidence="2 3">
    <name type="scientific">Aspergillus tanneri</name>
    <dbReference type="NCBI Taxonomy" id="1220188"/>
    <lineage>
        <taxon>Eukaryota</taxon>
        <taxon>Fungi</taxon>
        <taxon>Dikarya</taxon>
        <taxon>Ascomycota</taxon>
        <taxon>Pezizomycotina</taxon>
        <taxon>Eurotiomycetes</taxon>
        <taxon>Eurotiomycetidae</taxon>
        <taxon>Eurotiales</taxon>
        <taxon>Aspergillaceae</taxon>
        <taxon>Aspergillus</taxon>
        <taxon>Aspergillus subgen. Circumdati</taxon>
    </lineage>
</organism>
<name>A0A4S3JKS7_9EURO</name>
<feature type="chain" id="PRO_5020512700" evidence="1">
    <location>
        <begin position="19"/>
        <end position="70"/>
    </location>
</feature>
<dbReference type="AlphaFoldDB" id="A0A4S3JKS7"/>
<feature type="signal peptide" evidence="1">
    <location>
        <begin position="1"/>
        <end position="18"/>
    </location>
</feature>
<evidence type="ECO:0000256" key="1">
    <source>
        <dbReference type="SAM" id="SignalP"/>
    </source>
</evidence>
<evidence type="ECO:0000313" key="2">
    <source>
        <dbReference type="EMBL" id="THC96166.1"/>
    </source>
</evidence>
<protein>
    <submittedName>
        <fullName evidence="2">Uncharacterized protein</fullName>
    </submittedName>
</protein>
<keyword evidence="1" id="KW-0732">Signal</keyword>
<gene>
    <name evidence="2" type="ORF">EYZ11_004329</name>
</gene>
<dbReference type="VEuPathDB" id="FungiDB:EYZ11_004329"/>
<keyword evidence="3" id="KW-1185">Reference proteome</keyword>
<evidence type="ECO:0000313" key="3">
    <source>
        <dbReference type="Proteomes" id="UP000308092"/>
    </source>
</evidence>
<reference evidence="2 3" key="1">
    <citation type="submission" date="2019-03" db="EMBL/GenBank/DDBJ databases">
        <title>The genome sequence of a newly discovered highly antifungal drug resistant Aspergillus species, Aspergillus tanneri NIH 1004.</title>
        <authorList>
            <person name="Mounaud S."/>
            <person name="Singh I."/>
            <person name="Joardar V."/>
            <person name="Pakala S."/>
            <person name="Pakala S."/>
            <person name="Venepally P."/>
            <person name="Hoover J."/>
            <person name="Nierman W."/>
            <person name="Chung J."/>
            <person name="Losada L."/>
        </authorList>
    </citation>
    <scope>NUCLEOTIDE SEQUENCE [LARGE SCALE GENOMIC DNA]</scope>
    <source>
        <strain evidence="2 3">NIH1004</strain>
    </source>
</reference>
<comment type="caution">
    <text evidence="2">The sequence shown here is derived from an EMBL/GenBank/DDBJ whole genome shotgun (WGS) entry which is preliminary data.</text>
</comment>